<dbReference type="KEGG" id="fpk:IA06_12315"/>
<sequence length="82" mass="9558">MFNKKDYTSLSLAELLLKQTSSSYWKKIFITIAVVLVGMTLFAVYAKSKNMHPFLILGSLFFIFYNSSELKKVQLEIEKRKK</sequence>
<dbReference type="KEGG" id="fpc:FPSM_02623"/>
<organism evidence="1 2">
    <name type="scientific">Flavobacterium psychrophilum</name>
    <dbReference type="NCBI Taxonomy" id="96345"/>
    <lineage>
        <taxon>Bacteria</taxon>
        <taxon>Pseudomonadati</taxon>
        <taxon>Bacteroidota</taxon>
        <taxon>Flavobacteriia</taxon>
        <taxon>Flavobacteriales</taxon>
        <taxon>Flavobacteriaceae</taxon>
        <taxon>Flavobacterium</taxon>
    </lineage>
</organism>
<protein>
    <submittedName>
        <fullName evidence="1">Uncharacterized protein</fullName>
    </submittedName>
</protein>
<evidence type="ECO:0000313" key="2">
    <source>
        <dbReference type="Proteomes" id="UP000596329"/>
    </source>
</evidence>
<dbReference type="GeneID" id="66553599"/>
<dbReference type="Proteomes" id="UP000596329">
    <property type="component" value="Chromosome"/>
</dbReference>
<dbReference type="AlphaFoldDB" id="A0A075RL62"/>
<reference evidence="1 2" key="1">
    <citation type="submission" date="2020-07" db="EMBL/GenBank/DDBJ databases">
        <title>Genomic characterization of Flavobacterium psychrophilum strains.</title>
        <authorList>
            <person name="Castillo D."/>
            <person name="Jorgensen J."/>
            <person name="Middelboe M."/>
        </authorList>
    </citation>
    <scope>NUCLEOTIDE SEQUENCE [LARGE SCALE GENOMIC DNA]</scope>
    <source>
        <strain evidence="1 2">FPS-R7</strain>
    </source>
</reference>
<dbReference type="RefSeq" id="WP_011964574.1">
    <property type="nucleotide sequence ID" value="NZ_CBCRUL010000002.1"/>
</dbReference>
<dbReference type="KEGG" id="fpw:IA04_12240"/>
<dbReference type="KEGG" id="fpq:IB65_12580"/>
<name>A0A075RL62_FLAPS</name>
<proteinExistence type="predicted"/>
<accession>A0A075RL62</accession>
<dbReference type="EMBL" id="CP059075">
    <property type="protein sequence ID" value="QRE04245.1"/>
    <property type="molecule type" value="Genomic_DNA"/>
</dbReference>
<gene>
    <name evidence="1" type="ORF">H0H26_01170</name>
</gene>
<dbReference type="KEGG" id="fpv:IA03_12355"/>
<evidence type="ECO:0000313" key="1">
    <source>
        <dbReference type="EMBL" id="QRE04245.1"/>
    </source>
</evidence>